<keyword evidence="2" id="KW-1003">Cell membrane</keyword>
<evidence type="ECO:0000259" key="8">
    <source>
        <dbReference type="SMART" id="SM00014"/>
    </source>
</evidence>
<evidence type="ECO:0000256" key="6">
    <source>
        <dbReference type="ARBA" id="ARBA00023136"/>
    </source>
</evidence>
<keyword evidence="10" id="KW-1185">Reference proteome</keyword>
<accession>A0A917GI63</accession>
<evidence type="ECO:0000313" key="10">
    <source>
        <dbReference type="Proteomes" id="UP000638848"/>
    </source>
</evidence>
<comment type="caution">
    <text evidence="9">The sequence shown here is derived from an EMBL/GenBank/DDBJ whole genome shotgun (WGS) entry which is preliminary data.</text>
</comment>
<name>A0A917GI63_9MICC</name>
<feature type="transmembrane region" description="Helical" evidence="7">
    <location>
        <begin position="214"/>
        <end position="237"/>
    </location>
</feature>
<feature type="domain" description="Phosphatidic acid phosphatase type 2/haloperoxidase" evidence="8">
    <location>
        <begin position="109"/>
        <end position="223"/>
    </location>
</feature>
<dbReference type="PANTHER" id="PTHR14969:SF62">
    <property type="entry name" value="DECAPRENYLPHOSPHORYL-5-PHOSPHORIBOSE PHOSPHATASE RV3807C-RELATED"/>
    <property type="match status" value="1"/>
</dbReference>
<evidence type="ECO:0000256" key="4">
    <source>
        <dbReference type="ARBA" id="ARBA00022801"/>
    </source>
</evidence>
<keyword evidence="4" id="KW-0378">Hydrolase</keyword>
<keyword evidence="5 7" id="KW-1133">Transmembrane helix</keyword>
<protein>
    <recommendedName>
        <fullName evidence="8">Phosphatidic acid phosphatase type 2/haloperoxidase domain-containing protein</fullName>
    </recommendedName>
</protein>
<evidence type="ECO:0000313" key="9">
    <source>
        <dbReference type="EMBL" id="GGG46356.1"/>
    </source>
</evidence>
<dbReference type="GO" id="GO:0016787">
    <property type="term" value="F:hydrolase activity"/>
    <property type="evidence" value="ECO:0007669"/>
    <property type="project" value="UniProtKB-KW"/>
</dbReference>
<reference evidence="9" key="1">
    <citation type="journal article" date="2014" name="Int. J. Syst. Evol. Microbiol.">
        <title>Complete genome sequence of Corynebacterium casei LMG S-19264T (=DSM 44701T), isolated from a smear-ripened cheese.</title>
        <authorList>
            <consortium name="US DOE Joint Genome Institute (JGI-PGF)"/>
            <person name="Walter F."/>
            <person name="Albersmeier A."/>
            <person name="Kalinowski J."/>
            <person name="Ruckert C."/>
        </authorList>
    </citation>
    <scope>NUCLEOTIDE SEQUENCE</scope>
    <source>
        <strain evidence="9">CGMCC 1.12187</strain>
    </source>
</reference>
<evidence type="ECO:0000256" key="7">
    <source>
        <dbReference type="SAM" id="Phobius"/>
    </source>
</evidence>
<dbReference type="InterPro" id="IPR036938">
    <property type="entry name" value="PAP2/HPO_sf"/>
</dbReference>
<evidence type="ECO:0000256" key="2">
    <source>
        <dbReference type="ARBA" id="ARBA00022475"/>
    </source>
</evidence>
<evidence type="ECO:0000256" key="1">
    <source>
        <dbReference type="ARBA" id="ARBA00004651"/>
    </source>
</evidence>
<dbReference type="Pfam" id="PF01569">
    <property type="entry name" value="PAP2"/>
    <property type="match status" value="1"/>
</dbReference>
<dbReference type="SUPFAM" id="SSF48317">
    <property type="entry name" value="Acid phosphatase/Vanadium-dependent haloperoxidase"/>
    <property type="match status" value="1"/>
</dbReference>
<sequence>MVEHMALPAQHTSPRPARSTWFLPQLHQWLVVPFIVALVTATVGRLLVYSPGFGARESEVLRWLDGTRTGVLDVLSLVLHHALSTPGALVLIAALTAWLALVRHRSWDAAGFAVTALSGWAAVALLKVAVGRPRPGAPATAAEPLVHVDGITSFPSGHTGAAVAIAAALFLVHRRSRRAPLVLALGAGVAVLVGLSRLYLGVHYPVDVLASFPAAWAGLAVGCGLANILVPAFAYGFGWEQEDVAWSEAEEPLADVPAAPAEEPHPVTARVPVVARQVDHRAA</sequence>
<gene>
    <name evidence="9" type="ORF">GCM10011374_05860</name>
</gene>
<proteinExistence type="predicted"/>
<evidence type="ECO:0000256" key="3">
    <source>
        <dbReference type="ARBA" id="ARBA00022692"/>
    </source>
</evidence>
<feature type="transmembrane region" description="Helical" evidence="7">
    <location>
        <begin position="150"/>
        <end position="172"/>
    </location>
</feature>
<dbReference type="EMBL" id="BMEQ01000002">
    <property type="protein sequence ID" value="GGG46356.1"/>
    <property type="molecule type" value="Genomic_DNA"/>
</dbReference>
<comment type="subcellular location">
    <subcellularLocation>
        <location evidence="1">Cell membrane</location>
        <topology evidence="1">Multi-pass membrane protein</topology>
    </subcellularLocation>
</comment>
<dbReference type="Gene3D" id="1.20.144.10">
    <property type="entry name" value="Phosphatidic acid phosphatase type 2/haloperoxidase"/>
    <property type="match status" value="1"/>
</dbReference>
<organism evidence="9 10">
    <name type="scientific">Kocuria dechangensis</name>
    <dbReference type="NCBI Taxonomy" id="1176249"/>
    <lineage>
        <taxon>Bacteria</taxon>
        <taxon>Bacillati</taxon>
        <taxon>Actinomycetota</taxon>
        <taxon>Actinomycetes</taxon>
        <taxon>Micrococcales</taxon>
        <taxon>Micrococcaceae</taxon>
        <taxon>Kocuria</taxon>
    </lineage>
</organism>
<feature type="transmembrane region" description="Helical" evidence="7">
    <location>
        <begin position="26"/>
        <end position="48"/>
    </location>
</feature>
<feature type="transmembrane region" description="Helical" evidence="7">
    <location>
        <begin position="179"/>
        <end position="202"/>
    </location>
</feature>
<reference evidence="9" key="2">
    <citation type="submission" date="2020-09" db="EMBL/GenBank/DDBJ databases">
        <authorList>
            <person name="Sun Q."/>
            <person name="Zhou Y."/>
        </authorList>
    </citation>
    <scope>NUCLEOTIDE SEQUENCE</scope>
    <source>
        <strain evidence="9">CGMCC 1.12187</strain>
    </source>
</reference>
<keyword evidence="3 7" id="KW-0812">Transmembrane</keyword>
<dbReference type="GO" id="GO:0005886">
    <property type="term" value="C:plasma membrane"/>
    <property type="evidence" value="ECO:0007669"/>
    <property type="project" value="UniProtKB-SubCell"/>
</dbReference>
<dbReference type="SMART" id="SM00014">
    <property type="entry name" value="acidPPc"/>
    <property type="match status" value="1"/>
</dbReference>
<dbReference type="PANTHER" id="PTHR14969">
    <property type="entry name" value="SPHINGOSINE-1-PHOSPHATE PHOSPHOHYDROLASE"/>
    <property type="match status" value="1"/>
</dbReference>
<evidence type="ECO:0000256" key="5">
    <source>
        <dbReference type="ARBA" id="ARBA00022989"/>
    </source>
</evidence>
<feature type="transmembrane region" description="Helical" evidence="7">
    <location>
        <begin position="85"/>
        <end position="102"/>
    </location>
</feature>
<dbReference type="Proteomes" id="UP000638848">
    <property type="component" value="Unassembled WGS sequence"/>
</dbReference>
<dbReference type="CDD" id="cd03392">
    <property type="entry name" value="PAP2_like_2"/>
    <property type="match status" value="1"/>
</dbReference>
<keyword evidence="6 7" id="KW-0472">Membrane</keyword>
<dbReference type="InterPro" id="IPR000326">
    <property type="entry name" value="PAP2/HPO"/>
</dbReference>
<dbReference type="AlphaFoldDB" id="A0A917GI63"/>
<feature type="transmembrane region" description="Helical" evidence="7">
    <location>
        <begin position="109"/>
        <end position="130"/>
    </location>
</feature>